<feature type="region of interest" description="Disordered" evidence="1">
    <location>
        <begin position="73"/>
        <end position="98"/>
    </location>
</feature>
<accession>A0A2Z6M1Q8</accession>
<reference evidence="3" key="1">
    <citation type="journal article" date="2017" name="Front. Plant Sci.">
        <title>Climate Clever Clovers: New Paradigm to Reduce the Environmental Footprint of Ruminants by Breeding Low Methanogenic Forages Utilizing Haplotype Variation.</title>
        <authorList>
            <person name="Kaur P."/>
            <person name="Appels R."/>
            <person name="Bayer P.E."/>
            <person name="Keeble-Gagnere G."/>
            <person name="Wang J."/>
            <person name="Hirakawa H."/>
            <person name="Shirasawa K."/>
            <person name="Vercoe P."/>
            <person name="Stefanova K."/>
            <person name="Durmic Z."/>
            <person name="Nichols P."/>
            <person name="Revell C."/>
            <person name="Isobe S.N."/>
            <person name="Edwards D."/>
            <person name="Erskine W."/>
        </authorList>
    </citation>
    <scope>NUCLEOTIDE SEQUENCE [LARGE SCALE GENOMIC DNA]</scope>
    <source>
        <strain evidence="3">cv. Daliak</strain>
    </source>
</reference>
<organism evidence="2 3">
    <name type="scientific">Trifolium subterraneum</name>
    <name type="common">Subterranean clover</name>
    <dbReference type="NCBI Taxonomy" id="3900"/>
    <lineage>
        <taxon>Eukaryota</taxon>
        <taxon>Viridiplantae</taxon>
        <taxon>Streptophyta</taxon>
        <taxon>Embryophyta</taxon>
        <taxon>Tracheophyta</taxon>
        <taxon>Spermatophyta</taxon>
        <taxon>Magnoliopsida</taxon>
        <taxon>eudicotyledons</taxon>
        <taxon>Gunneridae</taxon>
        <taxon>Pentapetalae</taxon>
        <taxon>rosids</taxon>
        <taxon>fabids</taxon>
        <taxon>Fabales</taxon>
        <taxon>Fabaceae</taxon>
        <taxon>Papilionoideae</taxon>
        <taxon>50 kb inversion clade</taxon>
        <taxon>NPAAA clade</taxon>
        <taxon>Hologalegina</taxon>
        <taxon>IRL clade</taxon>
        <taxon>Trifolieae</taxon>
        <taxon>Trifolium</taxon>
    </lineage>
</organism>
<gene>
    <name evidence="2" type="ORF">TSUD_228600</name>
</gene>
<protein>
    <submittedName>
        <fullName evidence="2">Uncharacterized protein</fullName>
    </submittedName>
</protein>
<dbReference type="EMBL" id="DF973190">
    <property type="protein sequence ID" value="GAU18870.1"/>
    <property type="molecule type" value="Genomic_DNA"/>
</dbReference>
<dbReference type="Proteomes" id="UP000242715">
    <property type="component" value="Unassembled WGS sequence"/>
</dbReference>
<evidence type="ECO:0000313" key="2">
    <source>
        <dbReference type="EMBL" id="GAU18870.1"/>
    </source>
</evidence>
<keyword evidence="3" id="KW-1185">Reference proteome</keyword>
<evidence type="ECO:0000256" key="1">
    <source>
        <dbReference type="SAM" id="MobiDB-lite"/>
    </source>
</evidence>
<sequence length="98" mass="11183">MEENHSRLVFGFVADIKREKVVSSGSANVAYCGQKIIEKVAVEIFKISGLKIVWWVFREEREEFNGGISMTKGSQTTAVEMSEQWLASGEKRKKRNKK</sequence>
<evidence type="ECO:0000313" key="3">
    <source>
        <dbReference type="Proteomes" id="UP000242715"/>
    </source>
</evidence>
<dbReference type="AlphaFoldDB" id="A0A2Z6M1Q8"/>
<proteinExistence type="predicted"/>
<name>A0A2Z6M1Q8_TRISU</name>